<dbReference type="AlphaFoldDB" id="A0A1T5D6J2"/>
<dbReference type="Proteomes" id="UP000190044">
    <property type="component" value="Unassembled WGS sequence"/>
</dbReference>
<dbReference type="OrthoDB" id="9808471at2"/>
<comment type="cofactor">
    <cofactor evidence="9">
        <name>heme c</name>
        <dbReference type="ChEBI" id="CHEBI:61717"/>
    </cofactor>
    <text evidence="9">Binds 1 heme c group covalently per subunit.</text>
</comment>
<gene>
    <name evidence="12" type="ORF">SAMN06295937_101315</name>
</gene>
<evidence type="ECO:0000313" key="13">
    <source>
        <dbReference type="Proteomes" id="UP000190044"/>
    </source>
</evidence>
<dbReference type="InterPro" id="IPR002326">
    <property type="entry name" value="Cyt_c1"/>
</dbReference>
<dbReference type="InterPro" id="IPR036909">
    <property type="entry name" value="Cyt_c-like_dom_sf"/>
</dbReference>
<dbReference type="SUPFAM" id="SSF46626">
    <property type="entry name" value="Cytochrome c"/>
    <property type="match status" value="1"/>
</dbReference>
<keyword evidence="13" id="KW-1185">Reference proteome</keyword>
<proteinExistence type="predicted"/>
<dbReference type="InterPro" id="IPR009056">
    <property type="entry name" value="Cyt_c-like_dom"/>
</dbReference>
<evidence type="ECO:0000256" key="2">
    <source>
        <dbReference type="ARBA" id="ARBA00016165"/>
    </source>
</evidence>
<feature type="domain" description="Cytochrome c" evidence="11">
    <location>
        <begin position="57"/>
        <end position="231"/>
    </location>
</feature>
<feature type="binding site" description="covalent" evidence="9">
    <location>
        <position position="70"/>
    </location>
    <ligand>
        <name>heme c</name>
        <dbReference type="ChEBI" id="CHEBI:61717"/>
    </ligand>
</feature>
<dbReference type="GO" id="GO:0009055">
    <property type="term" value="F:electron transfer activity"/>
    <property type="evidence" value="ECO:0007669"/>
    <property type="project" value="InterPro"/>
</dbReference>
<keyword evidence="3 9" id="KW-0349">Heme</keyword>
<evidence type="ECO:0000256" key="5">
    <source>
        <dbReference type="ARBA" id="ARBA00022723"/>
    </source>
</evidence>
<accession>A0A1T5D6J2</accession>
<dbReference type="PRINTS" id="PR00603">
    <property type="entry name" value="CYTOCHROMEC1"/>
</dbReference>
<comment type="subcellular location">
    <subcellularLocation>
        <location evidence="1">Membrane</location>
    </subcellularLocation>
</comment>
<dbReference type="Gene3D" id="1.20.5.100">
    <property type="entry name" value="Cytochrome c1, transmembrane anchor, C-terminal"/>
    <property type="match status" value="1"/>
</dbReference>
<dbReference type="RefSeq" id="WP_079638887.1">
    <property type="nucleotide sequence ID" value="NZ_FUYP01000013.1"/>
</dbReference>
<keyword evidence="8 10" id="KW-0472">Membrane</keyword>
<dbReference type="PANTHER" id="PTHR10266">
    <property type="entry name" value="CYTOCHROME C1"/>
    <property type="match status" value="1"/>
</dbReference>
<evidence type="ECO:0000256" key="9">
    <source>
        <dbReference type="PIRSR" id="PIRSR602326-1"/>
    </source>
</evidence>
<dbReference type="GO" id="GO:0046872">
    <property type="term" value="F:metal ion binding"/>
    <property type="evidence" value="ECO:0007669"/>
    <property type="project" value="UniProtKB-KW"/>
</dbReference>
<dbReference type="PROSITE" id="PS51007">
    <property type="entry name" value="CYTC"/>
    <property type="match status" value="1"/>
</dbReference>
<evidence type="ECO:0000313" key="12">
    <source>
        <dbReference type="EMBL" id="SKB67227.1"/>
    </source>
</evidence>
<name>A0A1T5D6J2_9SPHN</name>
<sequence length="269" mass="29670">MVRPLGFLVGLGFIVALLCAIFTTPLTNEPQAAHAFHKHPRHIALSSDGLFPHWDKAKLQRGMQVYKEVCSACHSLNYVAFRDIAELGYTEGQVKSFAKSFQVPSINPDTGEPATRDGLPSDRFPAPYANEVAARAANNNALPPDLSLITKAREGGKDYLYSLLIGFENPPKNLPKELQPGTGLHYNPYFPNLNLAMAPPLADGQVTFADGSPNDVKAMASDVTAFLVWTAEPKLVKRVWTGWAVLLYLLIFTGLTYMAYRNIWANKEH</sequence>
<keyword evidence="4 10" id="KW-0812">Transmembrane</keyword>
<evidence type="ECO:0000256" key="8">
    <source>
        <dbReference type="ARBA" id="ARBA00023136"/>
    </source>
</evidence>
<keyword evidence="6 10" id="KW-1133">Transmembrane helix</keyword>
<reference evidence="13" key="1">
    <citation type="submission" date="2017-02" db="EMBL/GenBank/DDBJ databases">
        <authorList>
            <person name="Varghese N."/>
            <person name="Submissions S."/>
        </authorList>
    </citation>
    <scope>NUCLEOTIDE SEQUENCE [LARGE SCALE GENOMIC DNA]</scope>
    <source>
        <strain evidence="13">R11H</strain>
    </source>
</reference>
<keyword evidence="7 9" id="KW-0408">Iron</keyword>
<keyword evidence="5 9" id="KW-0479">Metal-binding</keyword>
<feature type="binding site" description="covalent" evidence="9">
    <location>
        <position position="197"/>
    </location>
    <ligand>
        <name>heme c</name>
        <dbReference type="ChEBI" id="CHEBI:61717"/>
    </ligand>
</feature>
<feature type="binding site" description="covalent" evidence="9">
    <location>
        <position position="74"/>
    </location>
    <ligand>
        <name>heme c</name>
        <dbReference type="ChEBI" id="CHEBI:61717"/>
    </ligand>
</feature>
<dbReference type="GO" id="GO:0020037">
    <property type="term" value="F:heme binding"/>
    <property type="evidence" value="ECO:0007669"/>
    <property type="project" value="InterPro"/>
</dbReference>
<dbReference type="Gene3D" id="1.10.760.10">
    <property type="entry name" value="Cytochrome c-like domain"/>
    <property type="match status" value="1"/>
</dbReference>
<dbReference type="PANTHER" id="PTHR10266:SF3">
    <property type="entry name" value="CYTOCHROME C1, HEME PROTEIN, MITOCHONDRIAL"/>
    <property type="match status" value="1"/>
</dbReference>
<evidence type="ECO:0000256" key="6">
    <source>
        <dbReference type="ARBA" id="ARBA00022989"/>
    </source>
</evidence>
<evidence type="ECO:0000256" key="7">
    <source>
        <dbReference type="ARBA" id="ARBA00023004"/>
    </source>
</evidence>
<dbReference type="EMBL" id="FUYP01000013">
    <property type="protein sequence ID" value="SKB67227.1"/>
    <property type="molecule type" value="Genomic_DNA"/>
</dbReference>
<dbReference type="Pfam" id="PF02167">
    <property type="entry name" value="Cytochrom_C1"/>
    <property type="match status" value="1"/>
</dbReference>
<dbReference type="GO" id="GO:0016020">
    <property type="term" value="C:membrane"/>
    <property type="evidence" value="ECO:0007669"/>
    <property type="project" value="UniProtKB-SubCell"/>
</dbReference>
<feature type="binding site" description="covalent" evidence="9">
    <location>
        <position position="73"/>
    </location>
    <ligand>
        <name>heme c</name>
        <dbReference type="ChEBI" id="CHEBI:61717"/>
    </ligand>
</feature>
<feature type="transmembrane region" description="Helical" evidence="10">
    <location>
        <begin position="240"/>
        <end position="260"/>
    </location>
</feature>
<organism evidence="12 13">
    <name type="scientific">Sphingopyxis flava</name>
    <dbReference type="NCBI Taxonomy" id="1507287"/>
    <lineage>
        <taxon>Bacteria</taxon>
        <taxon>Pseudomonadati</taxon>
        <taxon>Pseudomonadota</taxon>
        <taxon>Alphaproteobacteria</taxon>
        <taxon>Sphingomonadales</taxon>
        <taxon>Sphingomonadaceae</taxon>
        <taxon>Sphingopyxis</taxon>
    </lineage>
</organism>
<evidence type="ECO:0000256" key="1">
    <source>
        <dbReference type="ARBA" id="ARBA00004370"/>
    </source>
</evidence>
<evidence type="ECO:0000256" key="3">
    <source>
        <dbReference type="ARBA" id="ARBA00022617"/>
    </source>
</evidence>
<evidence type="ECO:0000256" key="4">
    <source>
        <dbReference type="ARBA" id="ARBA00022692"/>
    </source>
</evidence>
<evidence type="ECO:0000256" key="10">
    <source>
        <dbReference type="SAM" id="Phobius"/>
    </source>
</evidence>
<protein>
    <recommendedName>
        <fullName evidence="2">Cytochrome c1</fullName>
    </recommendedName>
</protein>
<evidence type="ECO:0000259" key="11">
    <source>
        <dbReference type="PROSITE" id="PS51007"/>
    </source>
</evidence>